<name>A0A3M0K5Z7_HIRRU</name>
<protein>
    <submittedName>
        <fullName evidence="2">Uncharacterized protein</fullName>
    </submittedName>
</protein>
<evidence type="ECO:0000313" key="3">
    <source>
        <dbReference type="Proteomes" id="UP000269221"/>
    </source>
</evidence>
<dbReference type="Proteomes" id="UP000269221">
    <property type="component" value="Unassembled WGS sequence"/>
</dbReference>
<keyword evidence="3" id="KW-1185">Reference proteome</keyword>
<reference evidence="2 3" key="1">
    <citation type="submission" date="2018-07" db="EMBL/GenBank/DDBJ databases">
        <title>A high quality draft genome assembly of the barn swallow (H. rustica rustica).</title>
        <authorList>
            <person name="Formenti G."/>
            <person name="Chiara M."/>
            <person name="Poveda L."/>
            <person name="Francoijs K.-J."/>
            <person name="Bonisoli-Alquati A."/>
            <person name="Canova L."/>
            <person name="Gianfranceschi L."/>
            <person name="Horner D.S."/>
            <person name="Saino N."/>
        </authorList>
    </citation>
    <scope>NUCLEOTIDE SEQUENCE [LARGE SCALE GENOMIC DNA]</scope>
    <source>
        <strain evidence="2">Chelidonia</strain>
        <tissue evidence="2">Blood</tissue>
    </source>
</reference>
<evidence type="ECO:0000313" key="2">
    <source>
        <dbReference type="EMBL" id="RMC08603.1"/>
    </source>
</evidence>
<gene>
    <name evidence="2" type="ORF">DUI87_14851</name>
</gene>
<proteinExistence type="predicted"/>
<dbReference type="AlphaFoldDB" id="A0A3M0K5Z7"/>
<evidence type="ECO:0000256" key="1">
    <source>
        <dbReference type="SAM" id="MobiDB-lite"/>
    </source>
</evidence>
<sequence>MAPGTACPAGRVAGRGTLCPPCPQRKDPRLRIAAALGELYSIQGTWTDLFSLGKNAKCQPPAQPLKLLIQSLEPGTSLGAAQGKDVELNTSADNASEGKRKETKVIIILPICTSSPDWLLWHLLLVASTQLRQAKDQRLDKSSTQKHATGTQSAPTSYGRETTLPGSAGKEANPASIR</sequence>
<comment type="caution">
    <text evidence="2">The sequence shown here is derived from an EMBL/GenBank/DDBJ whole genome shotgun (WGS) entry which is preliminary data.</text>
</comment>
<accession>A0A3M0K5Z7</accession>
<dbReference type="EMBL" id="QRBI01000117">
    <property type="protein sequence ID" value="RMC08603.1"/>
    <property type="molecule type" value="Genomic_DNA"/>
</dbReference>
<feature type="region of interest" description="Disordered" evidence="1">
    <location>
        <begin position="137"/>
        <end position="178"/>
    </location>
</feature>
<organism evidence="2 3">
    <name type="scientific">Hirundo rustica rustica</name>
    <dbReference type="NCBI Taxonomy" id="333673"/>
    <lineage>
        <taxon>Eukaryota</taxon>
        <taxon>Metazoa</taxon>
        <taxon>Chordata</taxon>
        <taxon>Craniata</taxon>
        <taxon>Vertebrata</taxon>
        <taxon>Euteleostomi</taxon>
        <taxon>Archelosauria</taxon>
        <taxon>Archosauria</taxon>
        <taxon>Dinosauria</taxon>
        <taxon>Saurischia</taxon>
        <taxon>Theropoda</taxon>
        <taxon>Coelurosauria</taxon>
        <taxon>Aves</taxon>
        <taxon>Neognathae</taxon>
        <taxon>Neoaves</taxon>
        <taxon>Telluraves</taxon>
        <taxon>Australaves</taxon>
        <taxon>Passeriformes</taxon>
        <taxon>Sylvioidea</taxon>
        <taxon>Hirundinidae</taxon>
        <taxon>Hirundo</taxon>
    </lineage>
</organism>
<feature type="compositionally biased region" description="Polar residues" evidence="1">
    <location>
        <begin position="145"/>
        <end position="160"/>
    </location>
</feature>